<dbReference type="AlphaFoldDB" id="A0A220MR35"/>
<dbReference type="RefSeq" id="WP_088910631.1">
    <property type="nucleotide sequence ID" value="NZ_CP018145.1"/>
</dbReference>
<accession>A0A220MR35</accession>
<evidence type="ECO:0000313" key="2">
    <source>
        <dbReference type="Proteomes" id="UP000197781"/>
    </source>
</evidence>
<dbReference type="EMBL" id="CP018145">
    <property type="protein sequence ID" value="ASJ57169.1"/>
    <property type="molecule type" value="Genomic_DNA"/>
</dbReference>
<protein>
    <recommendedName>
        <fullName evidence="3">Photosynthesis system II assembly factor Ycf48/Hcf136-like domain-containing protein</fullName>
    </recommendedName>
</protein>
<evidence type="ECO:0008006" key="3">
    <source>
        <dbReference type="Google" id="ProtNLM"/>
    </source>
</evidence>
<dbReference type="InterPro" id="IPR015943">
    <property type="entry name" value="WD40/YVTN_repeat-like_dom_sf"/>
</dbReference>
<gene>
    <name evidence="1" type="ORF">BP422_28895</name>
</gene>
<dbReference type="KEGG" id="bfm:BP422_28895"/>
<organism evidence="1 2">
    <name type="scientific">Brevibacillus formosus</name>
    <dbReference type="NCBI Taxonomy" id="54913"/>
    <lineage>
        <taxon>Bacteria</taxon>
        <taxon>Bacillati</taxon>
        <taxon>Bacillota</taxon>
        <taxon>Bacilli</taxon>
        <taxon>Bacillales</taxon>
        <taxon>Paenibacillaceae</taxon>
        <taxon>Brevibacillus</taxon>
    </lineage>
</organism>
<dbReference type="Gene3D" id="2.130.10.10">
    <property type="entry name" value="YVTN repeat-like/Quinoprotein amine dehydrogenase"/>
    <property type="match status" value="1"/>
</dbReference>
<reference evidence="1 2" key="1">
    <citation type="submission" date="2016-11" db="EMBL/GenBank/DDBJ databases">
        <authorList>
            <person name="Jaros S."/>
            <person name="Januszkiewicz K."/>
            <person name="Wedrychowicz H."/>
        </authorList>
    </citation>
    <scope>NUCLEOTIDE SEQUENCE [LARGE SCALE GENOMIC DNA]</scope>
    <source>
        <strain evidence="1 2">NF2</strain>
    </source>
</reference>
<dbReference type="Proteomes" id="UP000197781">
    <property type="component" value="Chromosome"/>
</dbReference>
<dbReference type="SUPFAM" id="SSF110296">
    <property type="entry name" value="Oligoxyloglucan reducing end-specific cellobiohydrolase"/>
    <property type="match status" value="1"/>
</dbReference>
<name>A0A220MR35_9BACL</name>
<sequence>MSKGRDVKSMNSFLKWGIGVIAMLQLVGCGSNSSTGSKQINTNPPTVTAAALQGNLTYQDVLELGATIHNLMMTDDARQIWVGTNAGLYSSAGGGMWGSLSSDLEQYAIEGWFVDPDDPKQIFVGGIDGVLYSTDGGKKWTSVNKGLPEPANISSFVGNRQGDEVRLFAFVSGEGIYQSTDGAQSWSLWQPMDQEVFAMDFDPEQDRLYVAAQFSLLYNEEGQWKTEEIPGAQQIYSLAINRRTGTLAVATEKGIYEKSKGEWRLLDARSPEKLIVIASGGEDTKWVGIGESALIYKLEDNQWIKWNE</sequence>
<proteinExistence type="predicted"/>
<evidence type="ECO:0000313" key="1">
    <source>
        <dbReference type="EMBL" id="ASJ57169.1"/>
    </source>
</evidence>